<organism evidence="1">
    <name type="scientific">Brucella pituitosa</name>
    <dbReference type="NCBI Taxonomy" id="571256"/>
    <lineage>
        <taxon>Bacteria</taxon>
        <taxon>Pseudomonadati</taxon>
        <taxon>Pseudomonadota</taxon>
        <taxon>Alphaproteobacteria</taxon>
        <taxon>Hyphomicrobiales</taxon>
        <taxon>Brucellaceae</taxon>
        <taxon>Brucella/Ochrobactrum group</taxon>
        <taxon>Brucella</taxon>
    </lineage>
</organism>
<sequence>MPVVKMPDGTQVRFPDEMPAEQIRSMIASKFPDVAAQSQPANTVQEWARQRSDVVEGARQPGAFSDATDSVIGRGIPFGDEISAGMQAPFRAAADWWGGEGLDLGRSYDRSVELERELQRRRDERSPIASTVGAVAGGTVLGNAAAKGGLTLMQGAKPTLGSLMARGAGEGAAYGALYGLGEGENINDRALKSVIGAGTGAAIGGATGALSRAMAGKSQVAAPTVDDLRAAGNAAYQQADQVGVIFTPNAVNRLNTQITDKLTNIGYDPALQPGAAAVVRRLGDLQGQNVTLSGLDTLRKVASNGFIPGNKSNNKAVSQIIEAIDDIVTNPATNDILTGNAQAASSALKQAREMWSRLSKAERVSNAISSAELRAASTGSGGNVDNAIRQNLRRILENPRGFTQAEQDALRKVVTGTKGQNALRLAGKLSPQGNGLMAALGIGGTMVNPLVGVASLGGMASKSAADALTRGNVGALDNIIRSGGAAQIKNLSPVLKALMDASSRTGGLLAPKGTN</sequence>
<dbReference type="EMBL" id="VZPE01000001">
    <property type="protein sequence ID" value="KAB0573376.1"/>
    <property type="molecule type" value="Genomic_DNA"/>
</dbReference>
<dbReference type="RefSeq" id="WP_128093129.1">
    <property type="nucleotide sequence ID" value="NZ_JBHEEN010000001.1"/>
</dbReference>
<gene>
    <name evidence="1" type="ORF">F7Q93_02475</name>
</gene>
<dbReference type="AlphaFoldDB" id="A0A643F581"/>
<protein>
    <submittedName>
        <fullName evidence="1">Uncharacterized protein</fullName>
    </submittedName>
</protein>
<accession>A0A643F581</accession>
<name>A0A643F581_9HYPH</name>
<reference evidence="1" key="1">
    <citation type="submission" date="2019-09" db="EMBL/GenBank/DDBJ databases">
        <title>Draft genome sequences of 48 bacterial type strains from the CCUG.</title>
        <authorList>
            <person name="Tunovic T."/>
            <person name="Pineiro-Iglesias B."/>
            <person name="Unosson C."/>
            <person name="Inganas E."/>
            <person name="Ohlen M."/>
            <person name="Cardew S."/>
            <person name="Jensie-Markopoulos S."/>
            <person name="Salva-Serra F."/>
            <person name="Jaen-Luchoro D."/>
            <person name="Karlsson R."/>
            <person name="Svensson-Stadler L."/>
            <person name="Chun J."/>
            <person name="Moore E."/>
        </authorList>
    </citation>
    <scope>NUCLEOTIDE SEQUENCE</scope>
    <source>
        <strain evidence="1">CCUG 50899</strain>
    </source>
</reference>
<proteinExistence type="predicted"/>
<comment type="caution">
    <text evidence="1">The sequence shown here is derived from an EMBL/GenBank/DDBJ whole genome shotgun (WGS) entry which is preliminary data.</text>
</comment>
<evidence type="ECO:0000313" key="1">
    <source>
        <dbReference type="EMBL" id="KAB0573376.1"/>
    </source>
</evidence>